<dbReference type="GO" id="GO:0003677">
    <property type="term" value="F:DNA binding"/>
    <property type="evidence" value="ECO:0007669"/>
    <property type="project" value="UniProtKB-KW"/>
</dbReference>
<dbReference type="PANTHER" id="PTHR43132">
    <property type="entry name" value="ARSENICAL RESISTANCE OPERON REPRESSOR ARSR-RELATED"/>
    <property type="match status" value="1"/>
</dbReference>
<dbReference type="InterPro" id="IPR001845">
    <property type="entry name" value="HTH_ArsR_DNA-bd_dom"/>
</dbReference>
<dbReference type="Gene3D" id="1.10.10.10">
    <property type="entry name" value="Winged helix-like DNA-binding domain superfamily/Winged helix DNA-binding domain"/>
    <property type="match status" value="1"/>
</dbReference>
<dbReference type="InterPro" id="IPR036388">
    <property type="entry name" value="WH-like_DNA-bd_sf"/>
</dbReference>
<dbReference type="Pfam" id="PF12840">
    <property type="entry name" value="HTH_20"/>
    <property type="match status" value="1"/>
</dbReference>
<keyword evidence="2" id="KW-0238">DNA-binding</keyword>
<evidence type="ECO:0000256" key="3">
    <source>
        <dbReference type="ARBA" id="ARBA00023163"/>
    </source>
</evidence>
<sequence length="93" mass="10380">MNIDKIDLFNEKSEVLKALAHPIRLCIVQGLIEEEGRNVTTMQNCLNAPQSTVSQHLSKLKAAGIIEGRRKGTEINYYVVNEDAKKIISSILD</sequence>
<dbReference type="SMART" id="SM00418">
    <property type="entry name" value="HTH_ARSR"/>
    <property type="match status" value="1"/>
</dbReference>
<evidence type="ECO:0000313" key="6">
    <source>
        <dbReference type="Proteomes" id="UP000724672"/>
    </source>
</evidence>
<evidence type="ECO:0000256" key="2">
    <source>
        <dbReference type="ARBA" id="ARBA00023125"/>
    </source>
</evidence>
<evidence type="ECO:0000313" key="5">
    <source>
        <dbReference type="EMBL" id="MBS4538262.1"/>
    </source>
</evidence>
<organism evidence="5 6">
    <name type="scientific">Anaeromonas frigoriresistens</name>
    <dbReference type="NCBI Taxonomy" id="2683708"/>
    <lineage>
        <taxon>Bacteria</taxon>
        <taxon>Bacillati</taxon>
        <taxon>Bacillota</taxon>
        <taxon>Tissierellia</taxon>
        <taxon>Tissierellales</taxon>
        <taxon>Thermohalobacteraceae</taxon>
        <taxon>Anaeromonas</taxon>
    </lineage>
</organism>
<dbReference type="GO" id="GO:0003700">
    <property type="term" value="F:DNA-binding transcription factor activity"/>
    <property type="evidence" value="ECO:0007669"/>
    <property type="project" value="InterPro"/>
</dbReference>
<dbReference type="RefSeq" id="WP_203366187.1">
    <property type="nucleotide sequence ID" value="NZ_WSFT01000029.1"/>
</dbReference>
<name>A0A942V1G0_9FIRM</name>
<dbReference type="InterPro" id="IPR036390">
    <property type="entry name" value="WH_DNA-bd_sf"/>
</dbReference>
<dbReference type="Proteomes" id="UP000724672">
    <property type="component" value="Unassembled WGS sequence"/>
</dbReference>
<dbReference type="SUPFAM" id="SSF46785">
    <property type="entry name" value="Winged helix' DNA-binding domain"/>
    <property type="match status" value="1"/>
</dbReference>
<dbReference type="AlphaFoldDB" id="A0A942V1G0"/>
<comment type="caution">
    <text evidence="5">The sequence shown here is derived from an EMBL/GenBank/DDBJ whole genome shotgun (WGS) entry which is preliminary data.</text>
</comment>
<dbReference type="InterPro" id="IPR011991">
    <property type="entry name" value="ArsR-like_HTH"/>
</dbReference>
<evidence type="ECO:0000259" key="4">
    <source>
        <dbReference type="PROSITE" id="PS50987"/>
    </source>
</evidence>
<dbReference type="NCBIfam" id="NF033788">
    <property type="entry name" value="HTH_metalloreg"/>
    <property type="match status" value="1"/>
</dbReference>
<evidence type="ECO:0000256" key="1">
    <source>
        <dbReference type="ARBA" id="ARBA00023015"/>
    </source>
</evidence>
<dbReference type="EMBL" id="WSFT01000029">
    <property type="protein sequence ID" value="MBS4538262.1"/>
    <property type="molecule type" value="Genomic_DNA"/>
</dbReference>
<gene>
    <name evidence="5" type="ORF">GOQ27_07290</name>
</gene>
<dbReference type="PRINTS" id="PR00778">
    <property type="entry name" value="HTHARSR"/>
</dbReference>
<protein>
    <submittedName>
        <fullName evidence="5">Helix-turn-helix transcriptional regulator</fullName>
    </submittedName>
</protein>
<keyword evidence="3" id="KW-0804">Transcription</keyword>
<dbReference type="InterPro" id="IPR051011">
    <property type="entry name" value="Metal_resp_trans_reg"/>
</dbReference>
<feature type="domain" description="HTH arsR-type" evidence="4">
    <location>
        <begin position="3"/>
        <end position="93"/>
    </location>
</feature>
<dbReference type="CDD" id="cd00090">
    <property type="entry name" value="HTH_ARSR"/>
    <property type="match status" value="1"/>
</dbReference>
<dbReference type="PANTHER" id="PTHR43132:SF2">
    <property type="entry name" value="ARSENICAL RESISTANCE OPERON REPRESSOR ARSR-RELATED"/>
    <property type="match status" value="1"/>
</dbReference>
<reference evidence="5" key="1">
    <citation type="submission" date="2019-12" db="EMBL/GenBank/DDBJ databases">
        <title>Clostridiaceae gen. nov. sp. nov., isolated from sediment in Xinjiang, China.</title>
        <authorList>
            <person name="Zhang R."/>
        </authorList>
    </citation>
    <scope>NUCLEOTIDE SEQUENCE</scope>
    <source>
        <strain evidence="5">D2Q-11</strain>
    </source>
</reference>
<dbReference type="PROSITE" id="PS50987">
    <property type="entry name" value="HTH_ARSR_2"/>
    <property type="match status" value="1"/>
</dbReference>
<accession>A0A942V1G0</accession>
<proteinExistence type="predicted"/>
<keyword evidence="6" id="KW-1185">Reference proteome</keyword>
<keyword evidence="1" id="KW-0805">Transcription regulation</keyword>